<reference evidence="9 10" key="1">
    <citation type="submission" date="2021-03" db="EMBL/GenBank/DDBJ databases">
        <title>Genomic Encyclopedia of Type Strains, Phase IV (KMG-IV): sequencing the most valuable type-strain genomes for metagenomic binning, comparative biology and taxonomic classification.</title>
        <authorList>
            <person name="Goeker M."/>
        </authorList>
    </citation>
    <scope>NUCLEOTIDE SEQUENCE [LARGE SCALE GENOMIC DNA]</scope>
    <source>
        <strain evidence="9 10">DSM 26806</strain>
    </source>
</reference>
<evidence type="ECO:0000256" key="5">
    <source>
        <dbReference type="ARBA" id="ARBA00022989"/>
    </source>
</evidence>
<dbReference type="SUPFAM" id="SSF103473">
    <property type="entry name" value="MFS general substrate transporter"/>
    <property type="match status" value="1"/>
</dbReference>
<sequence length="406" mass="44043">MKWLASYPKEVKVFLLASLINAAGSALMWPLITMFIFKELGRTMTDAGLAIMIHSLGGIVGQLLGGALYHRIGVKRLIVGSLILNALALLLLPYGSQNWHLFMGLLLLGGFSNAMSMPAIQAFVGFRFADRRGQLFNVIYVANNIGVALGTALSGVLAQISYHLSFVMNGFTCLVFAIFFFVYLNKVEQQEGGLHVHKKKSAAQGLRVSTLLMNYRIYLFMGLGSLFLWLGNSIWNNGVSPYTISKGAPEWHYSILWTLNGILIFVGQPVVSWIKRVCAGSSQAQMAASAVFYLAGYICILTVHTYPAIVGAMILTTFGEMLISPAIPAFISDHTAKAAPFYLGLVGGISAGGRVLGPYAMGVLYDQGGLVPVAWLSVIVAILSLSMFVVHAWMYRNKVSSLPLSL</sequence>
<feature type="transmembrane region" description="Helical" evidence="7">
    <location>
        <begin position="255"/>
        <end position="274"/>
    </location>
</feature>
<evidence type="ECO:0000256" key="3">
    <source>
        <dbReference type="ARBA" id="ARBA00022475"/>
    </source>
</evidence>
<evidence type="ECO:0000313" key="9">
    <source>
        <dbReference type="EMBL" id="MBP2001865.1"/>
    </source>
</evidence>
<accession>A0ABS4JLA8</accession>
<feature type="transmembrane region" description="Helical" evidence="7">
    <location>
        <begin position="309"/>
        <end position="330"/>
    </location>
</feature>
<name>A0ABS4JLA8_9BACL</name>
<evidence type="ECO:0000256" key="2">
    <source>
        <dbReference type="ARBA" id="ARBA00022448"/>
    </source>
</evidence>
<proteinExistence type="predicted"/>
<keyword evidence="2" id="KW-0813">Transport</keyword>
<dbReference type="InterPro" id="IPR050171">
    <property type="entry name" value="MFS_Transporters"/>
</dbReference>
<dbReference type="InterPro" id="IPR020846">
    <property type="entry name" value="MFS_dom"/>
</dbReference>
<feature type="transmembrane region" description="Helical" evidence="7">
    <location>
        <begin position="373"/>
        <end position="395"/>
    </location>
</feature>
<evidence type="ECO:0000256" key="7">
    <source>
        <dbReference type="SAM" id="Phobius"/>
    </source>
</evidence>
<feature type="transmembrane region" description="Helical" evidence="7">
    <location>
        <begin position="217"/>
        <end position="235"/>
    </location>
</feature>
<feature type="transmembrane region" description="Helical" evidence="7">
    <location>
        <begin position="101"/>
        <end position="126"/>
    </location>
</feature>
<dbReference type="InterPro" id="IPR036259">
    <property type="entry name" value="MFS_trans_sf"/>
</dbReference>
<comment type="subcellular location">
    <subcellularLocation>
        <location evidence="1">Cell membrane</location>
        <topology evidence="1">Multi-pass membrane protein</topology>
    </subcellularLocation>
</comment>
<evidence type="ECO:0000259" key="8">
    <source>
        <dbReference type="PROSITE" id="PS50850"/>
    </source>
</evidence>
<dbReference type="Proteomes" id="UP001519288">
    <property type="component" value="Unassembled WGS sequence"/>
</dbReference>
<keyword evidence="5 7" id="KW-1133">Transmembrane helix</keyword>
<feature type="domain" description="Major facilitator superfamily (MFS) profile" evidence="8">
    <location>
        <begin position="10"/>
        <end position="398"/>
    </location>
</feature>
<gene>
    <name evidence="9" type="ORF">J2Z69_002921</name>
</gene>
<evidence type="ECO:0000313" key="10">
    <source>
        <dbReference type="Proteomes" id="UP001519288"/>
    </source>
</evidence>
<comment type="caution">
    <text evidence="9">The sequence shown here is derived from an EMBL/GenBank/DDBJ whole genome shotgun (WGS) entry which is preliminary data.</text>
</comment>
<feature type="transmembrane region" description="Helical" evidence="7">
    <location>
        <begin position="138"/>
        <end position="160"/>
    </location>
</feature>
<organism evidence="9 10">
    <name type="scientific">Paenibacillus shirakamiensis</name>
    <dbReference type="NCBI Taxonomy" id="1265935"/>
    <lineage>
        <taxon>Bacteria</taxon>
        <taxon>Bacillati</taxon>
        <taxon>Bacillota</taxon>
        <taxon>Bacilli</taxon>
        <taxon>Bacillales</taxon>
        <taxon>Paenibacillaceae</taxon>
        <taxon>Paenibacillus</taxon>
    </lineage>
</organism>
<dbReference type="PROSITE" id="PS50850">
    <property type="entry name" value="MFS"/>
    <property type="match status" value="1"/>
</dbReference>
<feature type="transmembrane region" description="Helical" evidence="7">
    <location>
        <begin position="286"/>
        <end position="303"/>
    </location>
</feature>
<dbReference type="RefSeq" id="WP_209863950.1">
    <property type="nucleotide sequence ID" value="NZ_JAGGLD010000005.1"/>
</dbReference>
<protein>
    <submittedName>
        <fullName evidence="9">MFS family permease</fullName>
    </submittedName>
</protein>
<dbReference type="PANTHER" id="PTHR23517:SF10">
    <property type="entry name" value="MAJOR FACILITATOR SUPERFAMILY (MFS) PROFILE DOMAIN-CONTAINING PROTEIN"/>
    <property type="match status" value="1"/>
</dbReference>
<dbReference type="Pfam" id="PF07690">
    <property type="entry name" value="MFS_1"/>
    <property type="match status" value="1"/>
</dbReference>
<feature type="transmembrane region" description="Helical" evidence="7">
    <location>
        <begin position="49"/>
        <end position="70"/>
    </location>
</feature>
<evidence type="ECO:0000256" key="4">
    <source>
        <dbReference type="ARBA" id="ARBA00022692"/>
    </source>
</evidence>
<feature type="transmembrane region" description="Helical" evidence="7">
    <location>
        <begin position="166"/>
        <end position="184"/>
    </location>
</feature>
<evidence type="ECO:0000256" key="1">
    <source>
        <dbReference type="ARBA" id="ARBA00004651"/>
    </source>
</evidence>
<dbReference type="InterPro" id="IPR011701">
    <property type="entry name" value="MFS"/>
</dbReference>
<dbReference type="PANTHER" id="PTHR23517">
    <property type="entry name" value="RESISTANCE PROTEIN MDTM, PUTATIVE-RELATED-RELATED"/>
    <property type="match status" value="1"/>
</dbReference>
<feature type="transmembrane region" description="Helical" evidence="7">
    <location>
        <begin position="12"/>
        <end position="37"/>
    </location>
</feature>
<keyword evidence="4 7" id="KW-0812">Transmembrane</keyword>
<keyword evidence="3" id="KW-1003">Cell membrane</keyword>
<feature type="transmembrane region" description="Helical" evidence="7">
    <location>
        <begin position="342"/>
        <end position="361"/>
    </location>
</feature>
<dbReference type="Gene3D" id="1.20.1250.20">
    <property type="entry name" value="MFS general substrate transporter like domains"/>
    <property type="match status" value="1"/>
</dbReference>
<keyword evidence="6 7" id="KW-0472">Membrane</keyword>
<keyword evidence="10" id="KW-1185">Reference proteome</keyword>
<dbReference type="EMBL" id="JAGGLD010000005">
    <property type="protein sequence ID" value="MBP2001865.1"/>
    <property type="molecule type" value="Genomic_DNA"/>
</dbReference>
<evidence type="ECO:0000256" key="6">
    <source>
        <dbReference type="ARBA" id="ARBA00023136"/>
    </source>
</evidence>
<feature type="transmembrane region" description="Helical" evidence="7">
    <location>
        <begin position="77"/>
        <end position="95"/>
    </location>
</feature>